<dbReference type="AlphaFoldDB" id="A0A1Z1UXH0"/>
<evidence type="ECO:0000259" key="2">
    <source>
        <dbReference type="Pfam" id="PF01402"/>
    </source>
</evidence>
<geneLocation type="plasmid" evidence="3">
    <name>pVAPN1572</name>
</geneLocation>
<dbReference type="RefSeq" id="WP_172687802.1">
    <property type="nucleotide sequence ID" value="NZ_KX443401.1"/>
</dbReference>
<feature type="region of interest" description="Disordered" evidence="1">
    <location>
        <begin position="1"/>
        <end position="21"/>
    </location>
</feature>
<gene>
    <name evidence="3" type="ORF">pVAPN1572_1170</name>
</gene>
<protein>
    <submittedName>
        <fullName evidence="3">Putative CopG family transcriptional regulator</fullName>
    </submittedName>
</protein>
<reference evidence="3" key="1">
    <citation type="journal article" date="2017" name="Genome Biol. Evol.">
        <title>Comparative Genomics of Rhodococcus equi Virulence Plasmids Indicates Host-Driven Evolution of the vap Pathogenicity Island.</title>
        <authorList>
            <person name="MacArthur I."/>
            <person name="Anastasi E."/>
            <person name="Alvarez S."/>
            <person name="Scortti M."/>
            <person name="Vazquez-Boland J.A."/>
        </authorList>
    </citation>
    <scope>NUCLEOTIDE SEQUENCE</scope>
    <source>
        <strain evidence="3">PAM1572</strain>
        <plasmid evidence="3">pVAPN1572</plasmid>
    </source>
</reference>
<evidence type="ECO:0000313" key="3">
    <source>
        <dbReference type="EMBL" id="ARX60154.1"/>
    </source>
</evidence>
<name>A0A1Z1UXH0_RHOHA</name>
<evidence type="ECO:0000256" key="1">
    <source>
        <dbReference type="SAM" id="MobiDB-lite"/>
    </source>
</evidence>
<organism evidence="3">
    <name type="scientific">Rhodococcus hoagii</name>
    <name type="common">Corynebacterium equii</name>
    <dbReference type="NCBI Taxonomy" id="43767"/>
    <lineage>
        <taxon>Bacteria</taxon>
        <taxon>Bacillati</taxon>
        <taxon>Actinomycetota</taxon>
        <taxon>Actinomycetes</taxon>
        <taxon>Mycobacteriales</taxon>
        <taxon>Nocardiaceae</taxon>
        <taxon>Prescottella</taxon>
    </lineage>
</organism>
<feature type="compositionally biased region" description="Acidic residues" evidence="1">
    <location>
        <begin position="1"/>
        <end position="15"/>
    </location>
</feature>
<dbReference type="Pfam" id="PF01402">
    <property type="entry name" value="RHH_1"/>
    <property type="match status" value="1"/>
</dbReference>
<keyword evidence="3" id="KW-0614">Plasmid</keyword>
<sequence length="174" mass="19993">MTAESVDYDEDEIDDWPSQMGRTPIGPPIRMQLSTEAHLALSAVAEPFGQRRRSAVIRVALGRILDDHSDLAAIVQQREHNRVSRPTYPRNVNMHVDEDLAQQLSNLADAHHITRAELIRIALDRFLVELSQLRLSGTPFDIETAVNDEIFNGEARRDLLIRRRQRREAERLNR</sequence>
<dbReference type="InterPro" id="IPR002145">
    <property type="entry name" value="CopG"/>
</dbReference>
<accession>A0A1Z1UXH0</accession>
<proteinExistence type="predicted"/>
<dbReference type="EMBL" id="KX443401">
    <property type="protein sequence ID" value="ARX60154.1"/>
    <property type="molecule type" value="Genomic_DNA"/>
</dbReference>
<dbReference type="GO" id="GO:0006355">
    <property type="term" value="P:regulation of DNA-templated transcription"/>
    <property type="evidence" value="ECO:0007669"/>
    <property type="project" value="InterPro"/>
</dbReference>
<feature type="domain" description="Ribbon-helix-helix protein CopG" evidence="2">
    <location>
        <begin position="91"/>
        <end position="127"/>
    </location>
</feature>